<evidence type="ECO:0000256" key="4">
    <source>
        <dbReference type="SAM" id="SignalP"/>
    </source>
</evidence>
<accession>A0ABZ0TKY6</accession>
<evidence type="ECO:0000259" key="9">
    <source>
        <dbReference type="Pfam" id="PF18565"/>
    </source>
</evidence>
<feature type="domain" description="Glycoside hydrolase family 2 catalytic" evidence="6">
    <location>
        <begin position="299"/>
        <end position="515"/>
    </location>
</feature>
<dbReference type="PANTHER" id="PTHR42732:SF1">
    <property type="entry name" value="BETA-MANNOSIDASE"/>
    <property type="match status" value="1"/>
</dbReference>
<evidence type="ECO:0000259" key="8">
    <source>
        <dbReference type="Pfam" id="PF16355"/>
    </source>
</evidence>
<proteinExistence type="inferred from homology"/>
<feature type="signal peptide" evidence="4">
    <location>
        <begin position="1"/>
        <end position="20"/>
    </location>
</feature>
<dbReference type="PANTHER" id="PTHR42732">
    <property type="entry name" value="BETA-GALACTOSIDASE"/>
    <property type="match status" value="1"/>
</dbReference>
<feature type="domain" description="Glycoside hydrolase family 2" evidence="9">
    <location>
        <begin position="697"/>
        <end position="798"/>
    </location>
</feature>
<sequence>MNYRYFLLLIWFSCAITVQAQNTRKTENFDAGWKFFLGDEPQAKNTAFNDAKWRNLNLPHDWSIEGRFDAKNPTTQAEGGLPAGIGWYRKSFTIPASAKNKNVFIDFDGVFHNSEVWINGHYLGKRPNGYISFRYDLSKYLKFGGQNTLAVRVDNTDQPNSRWYTGSGIYRNVWLATTAKTYLTNWGTFITTPHVDEKSAEIALNVAVHQSPAINKKLAVQTVVYDAAGKLVVQKISAINNTTDTVVTVDQSLQVNNPRLWSVTDPYLYKVVVKVLENGKVVDDHTTQTGIRYFNFDADKGFSLNGKPMKILGVCMHHDQGALGTAVNIRAIERQLQILKTMGCNAIRTSHNPPAPELLDLCDKMGFLVMDEAFDMWKKKKSKFDYHQDWDQWHVKDLQDQVLRDRNHPSIFVWSIGNEIREQFDSTGISIGRELVGLVKQLDKTRPVTSALSDADPKKNFIYQSGALDLVGLNYHQEVYADFQKNYPGQKFIATENMSALATRGHYDMPSDSIRRWPKDGKTPLKNGNADFTVSAYDNVSAYWGSTHEETWKIIKKYDFLSGLFVWTGFDYIGEPTPYLWPARSSYFGIVDLAGFPKDVYYMYQSEWTNKPVLHLLPHWNWKPGQTVDVWAYYNNADEVEAFLNGKSLGIRKKNGDDLHVMWRVKYEPGILKAVSRKNGKIVLTTQVATAGEPYRIQLKADRINLKADGKDLSFITVSVLDKNGNLVPNANQLIKFKVRGSGILKAVDNGSQTDLDPFAGNEHRVFNGLGLAVIQSKIRAGSITISAAADGLQPAQISVASR</sequence>
<dbReference type="InterPro" id="IPR051913">
    <property type="entry name" value="GH2_Domain-Containing"/>
</dbReference>
<dbReference type="InterPro" id="IPR040605">
    <property type="entry name" value="Glyco_hydro2_dom5"/>
</dbReference>
<evidence type="ECO:0000256" key="1">
    <source>
        <dbReference type="ARBA" id="ARBA00007401"/>
    </source>
</evidence>
<reference evidence="10 11" key="1">
    <citation type="submission" date="2023-11" db="EMBL/GenBank/DDBJ databases">
        <title>Analysis of the Genomes of Mucilaginibacter gossypii cycad 4 and M. sabulilitoris SNA2: microbes with the potential for plant growth promotion.</title>
        <authorList>
            <person name="Hirsch A.M."/>
            <person name="Humm E."/>
            <person name="Rubbi M."/>
            <person name="Del Vecchio G."/>
            <person name="Ha S.M."/>
            <person name="Pellegrini M."/>
            <person name="Gunsalus R.P."/>
        </authorList>
    </citation>
    <scope>NUCLEOTIDE SEQUENCE [LARGE SCALE GENOMIC DNA]</scope>
    <source>
        <strain evidence="10 11">SNA2</strain>
    </source>
</reference>
<dbReference type="NCBIfam" id="NF041463">
    <property type="entry name" value="GalB"/>
    <property type="match status" value="1"/>
</dbReference>
<dbReference type="Pfam" id="PF02836">
    <property type="entry name" value="Glyco_hydro_2_C"/>
    <property type="match status" value="1"/>
</dbReference>
<feature type="domain" description="Glycosyl hydrolases family 2 sugar binding" evidence="7">
    <location>
        <begin position="29"/>
        <end position="177"/>
    </location>
</feature>
<evidence type="ECO:0000313" key="10">
    <source>
        <dbReference type="EMBL" id="WPU92389.1"/>
    </source>
</evidence>
<feature type="domain" description="DUF4982" evidence="8">
    <location>
        <begin position="625"/>
        <end position="683"/>
    </location>
</feature>
<comment type="similarity">
    <text evidence="1">Belongs to the glycosyl hydrolase 2 family.</text>
</comment>
<dbReference type="InterPro" id="IPR013783">
    <property type="entry name" value="Ig-like_fold"/>
</dbReference>
<dbReference type="EMBL" id="CP139558">
    <property type="protein sequence ID" value="WPU92389.1"/>
    <property type="molecule type" value="Genomic_DNA"/>
</dbReference>
<dbReference type="Pfam" id="PF16355">
    <property type="entry name" value="DUF4982"/>
    <property type="match status" value="1"/>
</dbReference>
<keyword evidence="11" id="KW-1185">Reference proteome</keyword>
<evidence type="ECO:0000259" key="7">
    <source>
        <dbReference type="Pfam" id="PF02837"/>
    </source>
</evidence>
<dbReference type="SUPFAM" id="SSF49785">
    <property type="entry name" value="Galactose-binding domain-like"/>
    <property type="match status" value="1"/>
</dbReference>
<dbReference type="InterPro" id="IPR006102">
    <property type="entry name" value="Ig-like_GH2"/>
</dbReference>
<dbReference type="Pfam" id="PF18565">
    <property type="entry name" value="Glyco_hydro2_C5"/>
    <property type="match status" value="1"/>
</dbReference>
<name>A0ABZ0TKY6_9SPHI</name>
<dbReference type="InterPro" id="IPR006103">
    <property type="entry name" value="Glyco_hydro_2_cat"/>
</dbReference>
<dbReference type="InterPro" id="IPR017853">
    <property type="entry name" value="GH"/>
</dbReference>
<evidence type="ECO:0000256" key="2">
    <source>
        <dbReference type="ARBA" id="ARBA00022801"/>
    </source>
</evidence>
<keyword evidence="3" id="KW-0326">Glycosidase</keyword>
<dbReference type="InterPro" id="IPR036156">
    <property type="entry name" value="Beta-gal/glucu_dom_sf"/>
</dbReference>
<dbReference type="Proteomes" id="UP001324380">
    <property type="component" value="Chromosome"/>
</dbReference>
<keyword evidence="2" id="KW-0378">Hydrolase</keyword>
<dbReference type="InterPro" id="IPR032311">
    <property type="entry name" value="DUF4982"/>
</dbReference>
<dbReference type="InterPro" id="IPR048229">
    <property type="entry name" value="GalB-like"/>
</dbReference>
<dbReference type="SUPFAM" id="SSF51445">
    <property type="entry name" value="(Trans)glycosidases"/>
    <property type="match status" value="1"/>
</dbReference>
<feature type="domain" description="Glycoside hydrolase family 2 immunoglobulin-like beta-sandwich" evidence="5">
    <location>
        <begin position="190"/>
        <end position="292"/>
    </location>
</feature>
<dbReference type="PRINTS" id="PR00132">
    <property type="entry name" value="GLHYDRLASE2"/>
</dbReference>
<dbReference type="SUPFAM" id="SSF49373">
    <property type="entry name" value="Invasin/intimin cell-adhesion fragments"/>
    <property type="match status" value="1"/>
</dbReference>
<dbReference type="InterPro" id="IPR023232">
    <property type="entry name" value="Glyco_hydro_2_AS"/>
</dbReference>
<dbReference type="Gene3D" id="2.60.120.260">
    <property type="entry name" value="Galactose-binding domain-like"/>
    <property type="match status" value="1"/>
</dbReference>
<dbReference type="InterPro" id="IPR006104">
    <property type="entry name" value="Glyco_hydro_2_N"/>
</dbReference>
<protein>
    <submittedName>
        <fullName evidence="10">Beta-galactosidase GalB</fullName>
    </submittedName>
</protein>
<evidence type="ECO:0000259" key="6">
    <source>
        <dbReference type="Pfam" id="PF02836"/>
    </source>
</evidence>
<dbReference type="PROSITE" id="PS00608">
    <property type="entry name" value="GLYCOSYL_HYDROL_F2_2"/>
    <property type="match status" value="1"/>
</dbReference>
<gene>
    <name evidence="10" type="primary">galB</name>
    <name evidence="10" type="ORF">SNE25_23980</name>
</gene>
<dbReference type="Gene3D" id="2.60.40.10">
    <property type="entry name" value="Immunoglobulins"/>
    <property type="match status" value="3"/>
</dbReference>
<feature type="chain" id="PRO_5047235480" evidence="4">
    <location>
        <begin position="21"/>
        <end position="803"/>
    </location>
</feature>
<dbReference type="Gene3D" id="3.20.20.80">
    <property type="entry name" value="Glycosidases"/>
    <property type="match status" value="1"/>
</dbReference>
<evidence type="ECO:0000259" key="5">
    <source>
        <dbReference type="Pfam" id="PF00703"/>
    </source>
</evidence>
<dbReference type="RefSeq" id="WP_321561551.1">
    <property type="nucleotide sequence ID" value="NZ_CP139558.1"/>
</dbReference>
<dbReference type="InterPro" id="IPR008979">
    <property type="entry name" value="Galactose-bd-like_sf"/>
</dbReference>
<keyword evidence="4" id="KW-0732">Signal</keyword>
<dbReference type="InterPro" id="IPR008964">
    <property type="entry name" value="Invasin/intimin_cell_adhesion"/>
</dbReference>
<evidence type="ECO:0000256" key="3">
    <source>
        <dbReference type="ARBA" id="ARBA00023295"/>
    </source>
</evidence>
<dbReference type="SUPFAM" id="SSF49303">
    <property type="entry name" value="beta-Galactosidase/glucuronidase domain"/>
    <property type="match status" value="1"/>
</dbReference>
<dbReference type="Pfam" id="PF02837">
    <property type="entry name" value="Glyco_hydro_2_N"/>
    <property type="match status" value="1"/>
</dbReference>
<evidence type="ECO:0000313" key="11">
    <source>
        <dbReference type="Proteomes" id="UP001324380"/>
    </source>
</evidence>
<dbReference type="Pfam" id="PF00703">
    <property type="entry name" value="Glyco_hydro_2"/>
    <property type="match status" value="1"/>
</dbReference>
<dbReference type="InterPro" id="IPR006101">
    <property type="entry name" value="Glyco_hydro_2"/>
</dbReference>
<organism evidence="10 11">
    <name type="scientific">Mucilaginibacter sabulilitoris</name>
    <dbReference type="NCBI Taxonomy" id="1173583"/>
    <lineage>
        <taxon>Bacteria</taxon>
        <taxon>Pseudomonadati</taxon>
        <taxon>Bacteroidota</taxon>
        <taxon>Sphingobacteriia</taxon>
        <taxon>Sphingobacteriales</taxon>
        <taxon>Sphingobacteriaceae</taxon>
        <taxon>Mucilaginibacter</taxon>
    </lineage>
</organism>